<evidence type="ECO:0000256" key="2">
    <source>
        <dbReference type="ARBA" id="ARBA00022801"/>
    </source>
</evidence>
<dbReference type="EC" id="3.1.1.-" evidence="4"/>
<dbReference type="Proteomes" id="UP000292385">
    <property type="component" value="Unassembled WGS sequence"/>
</dbReference>
<dbReference type="Proteomes" id="UP000294225">
    <property type="component" value="Unassembled WGS sequence"/>
</dbReference>
<dbReference type="EMBL" id="SJJY01000005">
    <property type="protein sequence ID" value="TCC21989.1"/>
    <property type="molecule type" value="Genomic_DNA"/>
</dbReference>
<dbReference type="InterPro" id="IPR002018">
    <property type="entry name" value="CarbesteraseB"/>
</dbReference>
<evidence type="ECO:0000313" key="6">
    <source>
        <dbReference type="EMBL" id="TCC21989.1"/>
    </source>
</evidence>
<dbReference type="EMBL" id="SJKC01000004">
    <property type="protein sequence ID" value="TCC34272.1"/>
    <property type="molecule type" value="Genomic_DNA"/>
</dbReference>
<dbReference type="InterPro" id="IPR019826">
    <property type="entry name" value="Carboxylesterase_B_AS"/>
</dbReference>
<comment type="caution">
    <text evidence="7">The sequence shown here is derived from an EMBL/GenBank/DDBJ whole genome shotgun (WGS) entry which is preliminary data.</text>
</comment>
<dbReference type="InterPro" id="IPR000997">
    <property type="entry name" value="Cholinesterase"/>
</dbReference>
<accession>A0A4V6N445</accession>
<comment type="similarity">
    <text evidence="1 4">Belongs to the type-B carboxylesterase/lipase family.</text>
</comment>
<dbReference type="Gene3D" id="3.40.50.1820">
    <property type="entry name" value="alpha/beta hydrolase"/>
    <property type="match status" value="1"/>
</dbReference>
<feature type="domain" description="Carboxylesterase type B" evidence="5">
    <location>
        <begin position="7"/>
        <end position="463"/>
    </location>
</feature>
<dbReference type="InterPro" id="IPR029058">
    <property type="entry name" value="AB_hydrolase_fold"/>
</dbReference>
<feature type="active site" description="Acyl-ester intermediate" evidence="3">
    <location>
        <position position="187"/>
    </location>
</feature>
<evidence type="ECO:0000256" key="1">
    <source>
        <dbReference type="ARBA" id="ARBA00005964"/>
    </source>
</evidence>
<sequence length="483" mass="50115">MTTFEAATPLGAVRGTEAGGLLHFTGIPYAQPPVGALRFAAPEPAVPWSGVLDATGGPVVAPQGPSRLVGAVGEFSADQSEDCLQVSVTTPAVDGARRPVMVWLHGGGFSSGGGALDWYDGSTLAREGGVVVVGVNYRLGPLGYLRVDGVGDGNAGLLDMVEALRWVRDNIEAFGGDPDNVTVFGQSAGGLCTLLMLTMPGARELFHRAILQSPPAGVLPLTSREAERNAALLHDALGYPALDSAALRQRLSGESTGRLLTAARLVARESAVLGGVAPPYLPVADGFESTDVLLSAAARGAAEAGIPLIVGTTRDEAWAMVYGQAAAEATREQVQQFVDSDPTGRTPRDALSAAEVLVDVMTDRWFTVPAHSFAHAVAAAGCKVWVYRLDWAPAGSPLGACHCLELPLVFGTADAWAAAPMLAGADPAEQEALSARIRGNWLSFAATGEPAGDLPWPSYDDGRSTMIFDTRSGVVRDPVGLDL</sequence>
<dbReference type="PRINTS" id="PR00878">
    <property type="entry name" value="CHOLNESTRASE"/>
</dbReference>
<dbReference type="RefSeq" id="WP_131463822.1">
    <property type="nucleotide sequence ID" value="NZ_SJJY01000005.1"/>
</dbReference>
<gene>
    <name evidence="6" type="ORF">E0H58_24250</name>
    <name evidence="7" type="ORF">E0H92_30095</name>
</gene>
<feature type="active site" description="Charge relay system" evidence="3">
    <location>
        <position position="316"/>
    </location>
</feature>
<dbReference type="AlphaFoldDB" id="A0A4V6N445"/>
<protein>
    <recommendedName>
        <fullName evidence="4">Carboxylic ester hydrolase</fullName>
        <ecNumber evidence="4">3.1.1.-</ecNumber>
    </recommendedName>
</protein>
<dbReference type="GO" id="GO:0004104">
    <property type="term" value="F:cholinesterase activity"/>
    <property type="evidence" value="ECO:0007669"/>
    <property type="project" value="InterPro"/>
</dbReference>
<evidence type="ECO:0000313" key="8">
    <source>
        <dbReference type="Proteomes" id="UP000292385"/>
    </source>
</evidence>
<keyword evidence="2 4" id="KW-0378">Hydrolase</keyword>
<evidence type="ECO:0000313" key="9">
    <source>
        <dbReference type="Proteomes" id="UP000294225"/>
    </source>
</evidence>
<dbReference type="InterPro" id="IPR050309">
    <property type="entry name" value="Type-B_Carboxylest/Lipase"/>
</dbReference>
<name>A0A4V6N445_9ACTN</name>
<evidence type="ECO:0000313" key="7">
    <source>
        <dbReference type="EMBL" id="TCC34272.1"/>
    </source>
</evidence>
<dbReference type="PROSITE" id="PS00122">
    <property type="entry name" value="CARBOXYLESTERASE_B_1"/>
    <property type="match status" value="1"/>
</dbReference>
<dbReference type="SUPFAM" id="SSF53474">
    <property type="entry name" value="alpha/beta-Hydrolases"/>
    <property type="match status" value="1"/>
</dbReference>
<organism evidence="7 9">
    <name type="scientific">Kribbella speibonae</name>
    <dbReference type="NCBI Taxonomy" id="1572660"/>
    <lineage>
        <taxon>Bacteria</taxon>
        <taxon>Bacillati</taxon>
        <taxon>Actinomycetota</taxon>
        <taxon>Actinomycetes</taxon>
        <taxon>Propionibacteriales</taxon>
        <taxon>Kribbellaceae</taxon>
        <taxon>Kribbella</taxon>
    </lineage>
</organism>
<feature type="active site" description="Charge relay system" evidence="3">
    <location>
        <position position="402"/>
    </location>
</feature>
<proteinExistence type="inferred from homology"/>
<reference evidence="8 9" key="1">
    <citation type="submission" date="2019-02" db="EMBL/GenBank/DDBJ databases">
        <title>Kribbella capetownensis sp. nov. and Kribbella speibonae sp. nov., isolated from soil.</title>
        <authorList>
            <person name="Curtis S.M."/>
            <person name="Norton I."/>
            <person name="Everest G.J."/>
            <person name="Meyers P.R."/>
        </authorList>
    </citation>
    <scope>NUCLEOTIDE SEQUENCE [LARGE SCALE GENOMIC DNA]</scope>
    <source>
        <strain evidence="6 8">SK5</strain>
        <strain evidence="7 9">YM55</strain>
    </source>
</reference>
<evidence type="ECO:0000256" key="4">
    <source>
        <dbReference type="RuleBase" id="RU361235"/>
    </source>
</evidence>
<evidence type="ECO:0000256" key="3">
    <source>
        <dbReference type="PIRSR" id="PIRSR600997-1"/>
    </source>
</evidence>
<dbReference type="PANTHER" id="PTHR11559">
    <property type="entry name" value="CARBOXYLESTERASE"/>
    <property type="match status" value="1"/>
</dbReference>
<evidence type="ECO:0000259" key="5">
    <source>
        <dbReference type="Pfam" id="PF00135"/>
    </source>
</evidence>
<dbReference type="Pfam" id="PF00135">
    <property type="entry name" value="COesterase"/>
    <property type="match status" value="1"/>
</dbReference>
<keyword evidence="8" id="KW-1185">Reference proteome</keyword>